<protein>
    <submittedName>
        <fullName evidence="2">Uncharacterized protein</fullName>
    </submittedName>
</protein>
<name>A0ABQ9YXQ0_9CRUS</name>
<evidence type="ECO:0000313" key="2">
    <source>
        <dbReference type="EMBL" id="KAK4005432.1"/>
    </source>
</evidence>
<comment type="caution">
    <text evidence="2">The sequence shown here is derived from an EMBL/GenBank/DDBJ whole genome shotgun (WGS) entry which is preliminary data.</text>
</comment>
<proteinExistence type="predicted"/>
<accession>A0ABQ9YXQ0</accession>
<reference evidence="2 3" key="1">
    <citation type="journal article" date="2023" name="Nucleic Acids Res.">
        <title>The hologenome of Daphnia magna reveals possible DNA methylation and microbiome-mediated evolution of the host genome.</title>
        <authorList>
            <person name="Chaturvedi A."/>
            <person name="Li X."/>
            <person name="Dhandapani V."/>
            <person name="Marshall H."/>
            <person name="Kissane S."/>
            <person name="Cuenca-Cambronero M."/>
            <person name="Asole G."/>
            <person name="Calvet F."/>
            <person name="Ruiz-Romero M."/>
            <person name="Marangio P."/>
            <person name="Guigo R."/>
            <person name="Rago D."/>
            <person name="Mirbahai L."/>
            <person name="Eastwood N."/>
            <person name="Colbourne J.K."/>
            <person name="Zhou J."/>
            <person name="Mallon E."/>
            <person name="Orsini L."/>
        </authorList>
    </citation>
    <scope>NUCLEOTIDE SEQUENCE [LARGE SCALE GENOMIC DNA]</scope>
    <source>
        <strain evidence="2">LRV0_1</strain>
    </source>
</reference>
<feature type="region of interest" description="Disordered" evidence="1">
    <location>
        <begin position="274"/>
        <end position="302"/>
    </location>
</feature>
<dbReference type="Proteomes" id="UP001234178">
    <property type="component" value="Unassembled WGS sequence"/>
</dbReference>
<gene>
    <name evidence="2" type="ORF">OUZ56_007144</name>
</gene>
<dbReference type="EMBL" id="JAOYFB010000001">
    <property type="protein sequence ID" value="KAK4005432.1"/>
    <property type="molecule type" value="Genomic_DNA"/>
</dbReference>
<feature type="region of interest" description="Disordered" evidence="1">
    <location>
        <begin position="317"/>
        <end position="363"/>
    </location>
</feature>
<organism evidence="2 3">
    <name type="scientific">Daphnia magna</name>
    <dbReference type="NCBI Taxonomy" id="35525"/>
    <lineage>
        <taxon>Eukaryota</taxon>
        <taxon>Metazoa</taxon>
        <taxon>Ecdysozoa</taxon>
        <taxon>Arthropoda</taxon>
        <taxon>Crustacea</taxon>
        <taxon>Branchiopoda</taxon>
        <taxon>Diplostraca</taxon>
        <taxon>Cladocera</taxon>
        <taxon>Anomopoda</taxon>
        <taxon>Daphniidae</taxon>
        <taxon>Daphnia</taxon>
    </lineage>
</organism>
<feature type="compositionally biased region" description="Basic residues" evidence="1">
    <location>
        <begin position="329"/>
        <end position="341"/>
    </location>
</feature>
<sequence>MVKKQDVLDSQNGRNAVIDAVELIDPKASEQVLELIVKIAEHPAIWKQIHRVLETLEANNAAYSQRIDASRSESVWTHKRLERPGDKRNDVPDDKIAVISNTTSSGISPSLETAFQRWRDVLFAAKESPLIHPQLEASGLQSNRETKIEQDVKKRSAARIINQPEQLRPDKNFEERLSEIEDELKKLTKLSRTFPLKMKHLTTVGRQQEKRGKIKTSKILTRNGAYQNQGVGDDSKPVIRVHPKFQYHKVHNTTNQPGPSSFLGPNYWKKIASLKHNGSNPTSRRNSFVAVSITPPDGDKHERDESLIANVQQQRMLGTEQNKSDFGKPCKKLHNTRKQSKQRPLSNKQSSNKDQSGDYITNG</sequence>
<evidence type="ECO:0000313" key="3">
    <source>
        <dbReference type="Proteomes" id="UP001234178"/>
    </source>
</evidence>
<keyword evidence="3" id="KW-1185">Reference proteome</keyword>
<feature type="compositionally biased region" description="Polar residues" evidence="1">
    <location>
        <begin position="276"/>
        <end position="286"/>
    </location>
</feature>
<evidence type="ECO:0000256" key="1">
    <source>
        <dbReference type="SAM" id="MobiDB-lite"/>
    </source>
</evidence>
<feature type="compositionally biased region" description="Polar residues" evidence="1">
    <location>
        <begin position="342"/>
        <end position="363"/>
    </location>
</feature>